<evidence type="ECO:0000313" key="2">
    <source>
        <dbReference type="Proteomes" id="UP000255423"/>
    </source>
</evidence>
<accession>A0A380RUR0</accession>
<reference evidence="1 2" key="1">
    <citation type="submission" date="2017-08" db="EMBL/GenBank/DDBJ databases">
        <authorList>
            <person name="de Groot N.N."/>
        </authorList>
    </citation>
    <scope>NUCLEOTIDE SEQUENCE [LARGE SCALE GENOMIC DNA]</scope>
    <source>
        <strain evidence="1 2">HM2</strain>
    </source>
</reference>
<protein>
    <submittedName>
        <fullName evidence="1">Uncharacterized protein</fullName>
    </submittedName>
</protein>
<sequence length="283" mass="33664">MWFSAFNDNLTEYLYENMDLSKVSNIQEQLNRVANSDIEEEYKELAELMKYVMNGEFLNVNRPYVCDSACQAFNYGHREAGRAYRFGYDRSSAVERDTLSYDSLISRLADYQKRYPNSKFNLLIQREKRDAESRRGMLIYVDRYYEWYYYTGGFGAEAFISPSNGSYEWNIVLQYQRFVLTVSYSLDDDYHSGWNILAGFDAFENKYFKVVPFVGGYDPWMAGLQLEFRPWISNLYRDVISFGSYFTIKAKYVFKYGEKDRKADDNEKHSKHRFYLGVGFHIW</sequence>
<organism evidence="1 2">
    <name type="scientific">Fibrobacter succinogenes</name>
    <name type="common">Bacteroides succinogenes</name>
    <dbReference type="NCBI Taxonomy" id="833"/>
    <lineage>
        <taxon>Bacteria</taxon>
        <taxon>Pseudomonadati</taxon>
        <taxon>Fibrobacterota</taxon>
        <taxon>Fibrobacteria</taxon>
        <taxon>Fibrobacterales</taxon>
        <taxon>Fibrobacteraceae</taxon>
        <taxon>Fibrobacter</taxon>
    </lineage>
</organism>
<proteinExistence type="predicted"/>
<dbReference type="EMBL" id="UHJL01000001">
    <property type="protein sequence ID" value="SUQ19290.1"/>
    <property type="molecule type" value="Genomic_DNA"/>
</dbReference>
<dbReference type="Proteomes" id="UP000255423">
    <property type="component" value="Unassembled WGS sequence"/>
</dbReference>
<name>A0A380RUR0_FIBSU</name>
<evidence type="ECO:0000313" key="1">
    <source>
        <dbReference type="EMBL" id="SUQ19290.1"/>
    </source>
</evidence>
<dbReference type="AlphaFoldDB" id="A0A380RUR0"/>
<gene>
    <name evidence="1" type="ORF">SAMN05661053_0520</name>
</gene>